<dbReference type="PANTHER" id="PTHR43877:SF2">
    <property type="entry name" value="AMINOALKYLPHOSPHONATE N-ACETYLTRANSFERASE-RELATED"/>
    <property type="match status" value="1"/>
</dbReference>
<dbReference type="PROSITE" id="PS51186">
    <property type="entry name" value="GNAT"/>
    <property type="match status" value="1"/>
</dbReference>
<reference evidence="4" key="1">
    <citation type="submission" date="2022-08" db="EMBL/GenBank/DDBJ databases">
        <authorList>
            <person name="Tistechok S."/>
            <person name="Samborskyy M."/>
            <person name="Roman I."/>
        </authorList>
    </citation>
    <scope>NUCLEOTIDE SEQUENCE</scope>
    <source>
        <strain evidence="4">DSM 103496</strain>
    </source>
</reference>
<evidence type="ECO:0000256" key="2">
    <source>
        <dbReference type="ARBA" id="ARBA00023315"/>
    </source>
</evidence>
<dbReference type="GO" id="GO:0016747">
    <property type="term" value="F:acyltransferase activity, transferring groups other than amino-acyl groups"/>
    <property type="evidence" value="ECO:0007669"/>
    <property type="project" value="InterPro"/>
</dbReference>
<accession>A0A9X3A2E9</accession>
<dbReference type="PANTHER" id="PTHR43877">
    <property type="entry name" value="AMINOALKYLPHOSPHONATE N-ACETYLTRANSFERASE-RELATED-RELATED"/>
    <property type="match status" value="1"/>
</dbReference>
<dbReference type="RefSeq" id="WP_259624467.1">
    <property type="nucleotide sequence ID" value="NZ_JANYMP010000008.1"/>
</dbReference>
<dbReference type="Proteomes" id="UP001141259">
    <property type="component" value="Unassembled WGS sequence"/>
</dbReference>
<dbReference type="CDD" id="cd04301">
    <property type="entry name" value="NAT_SF"/>
    <property type="match status" value="1"/>
</dbReference>
<gene>
    <name evidence="4" type="ORF">NZH93_19120</name>
</gene>
<name>A0A9X3A2E9_9PSEU</name>
<dbReference type="AlphaFoldDB" id="A0A9X3A2E9"/>
<dbReference type="InterPro" id="IPR000182">
    <property type="entry name" value="GNAT_dom"/>
</dbReference>
<proteinExistence type="predicted"/>
<dbReference type="InterPro" id="IPR050832">
    <property type="entry name" value="Bact_Acetyltransf"/>
</dbReference>
<comment type="caution">
    <text evidence="4">The sequence shown here is derived from an EMBL/GenBank/DDBJ whole genome shotgun (WGS) entry which is preliminary data.</text>
</comment>
<protein>
    <submittedName>
        <fullName evidence="4">GNAT family N-acetyltransferase</fullName>
    </submittedName>
</protein>
<dbReference type="EMBL" id="JANYMP010000008">
    <property type="protein sequence ID" value="MCS7478978.1"/>
    <property type="molecule type" value="Genomic_DNA"/>
</dbReference>
<evidence type="ECO:0000313" key="4">
    <source>
        <dbReference type="EMBL" id="MCS7478978.1"/>
    </source>
</evidence>
<keyword evidence="2" id="KW-0012">Acyltransferase</keyword>
<organism evidence="4 5">
    <name type="scientific">Umezawaea endophytica</name>
    <dbReference type="NCBI Taxonomy" id="1654476"/>
    <lineage>
        <taxon>Bacteria</taxon>
        <taxon>Bacillati</taxon>
        <taxon>Actinomycetota</taxon>
        <taxon>Actinomycetes</taxon>
        <taxon>Pseudonocardiales</taxon>
        <taxon>Pseudonocardiaceae</taxon>
        <taxon>Umezawaea</taxon>
    </lineage>
</organism>
<evidence type="ECO:0000259" key="3">
    <source>
        <dbReference type="PROSITE" id="PS51186"/>
    </source>
</evidence>
<keyword evidence="5" id="KW-1185">Reference proteome</keyword>
<evidence type="ECO:0000313" key="5">
    <source>
        <dbReference type="Proteomes" id="UP001141259"/>
    </source>
</evidence>
<dbReference type="SUPFAM" id="SSF55729">
    <property type="entry name" value="Acyl-CoA N-acyltransferases (Nat)"/>
    <property type="match status" value="1"/>
</dbReference>
<sequence length="149" mass="16154">MTVSLRPMTEAEFTAFAAEQFDAYLAARVSAGETASVAREIADAQFAVFPAPGHRVHAVVDGDVRVGALWLGPGPTRREGLEWIYLVEVEEAVRGRGYGKAVMRLAEQDARAHGAVELTLNVFGDNTTAQALYRSTGFEVRSVQMGKKL</sequence>
<dbReference type="InterPro" id="IPR016181">
    <property type="entry name" value="Acyl_CoA_acyltransferase"/>
</dbReference>
<dbReference type="Pfam" id="PF00583">
    <property type="entry name" value="Acetyltransf_1"/>
    <property type="match status" value="1"/>
</dbReference>
<dbReference type="Gene3D" id="3.40.630.30">
    <property type="match status" value="1"/>
</dbReference>
<keyword evidence="1" id="KW-0808">Transferase</keyword>
<evidence type="ECO:0000256" key="1">
    <source>
        <dbReference type="ARBA" id="ARBA00022679"/>
    </source>
</evidence>
<feature type="domain" description="N-acetyltransferase" evidence="3">
    <location>
        <begin position="3"/>
        <end position="149"/>
    </location>
</feature>